<feature type="region of interest" description="Disordered" evidence="1">
    <location>
        <begin position="129"/>
        <end position="160"/>
    </location>
</feature>
<reference evidence="2" key="1">
    <citation type="submission" date="2016-12" db="EMBL/GenBank/DDBJ databases">
        <title>Discovery of methanogenic haloarchaea.</title>
        <authorList>
            <person name="Sorokin D.Y."/>
            <person name="Makarova K.S."/>
            <person name="Abbas B."/>
            <person name="Ferrer M."/>
            <person name="Golyshin P.N."/>
        </authorList>
    </citation>
    <scope>NUCLEOTIDE SEQUENCE [LARGE SCALE GENOMIC DNA]</scope>
    <source>
        <strain evidence="2">HMET1</strain>
    </source>
</reference>
<comment type="caution">
    <text evidence="2">The sequence shown here is derived from an EMBL/GenBank/DDBJ whole genome shotgun (WGS) entry which is preliminary data.</text>
</comment>
<accession>A0A1Q6DWP7</accession>
<organism evidence="2 3">
    <name type="scientific">Methanohalarchaeum thermophilum</name>
    <dbReference type="NCBI Taxonomy" id="1903181"/>
    <lineage>
        <taxon>Archaea</taxon>
        <taxon>Methanobacteriati</taxon>
        <taxon>Methanobacteriota</taxon>
        <taxon>Methanonatronarchaeia</taxon>
        <taxon>Methanonatronarchaeales</taxon>
        <taxon>Methanonatronarchaeaceae</taxon>
        <taxon>Candidatus Methanohalarchaeum</taxon>
    </lineage>
</organism>
<dbReference type="Proteomes" id="UP000185744">
    <property type="component" value="Unassembled WGS sequence"/>
</dbReference>
<dbReference type="STRING" id="1903181.BTN85_1292"/>
<dbReference type="EMBL" id="MSDW01000001">
    <property type="protein sequence ID" value="OKY78789.1"/>
    <property type="molecule type" value="Genomic_DNA"/>
</dbReference>
<proteinExistence type="predicted"/>
<evidence type="ECO:0000256" key="1">
    <source>
        <dbReference type="SAM" id="MobiDB-lite"/>
    </source>
</evidence>
<protein>
    <recommendedName>
        <fullName evidence="4">Essential protein Yae1 N-terminal domain-containing protein</fullName>
    </recommendedName>
</protein>
<evidence type="ECO:0008006" key="4">
    <source>
        <dbReference type="Google" id="ProtNLM"/>
    </source>
</evidence>
<gene>
    <name evidence="2" type="ORF">BTN85_1292</name>
</gene>
<evidence type="ECO:0000313" key="3">
    <source>
        <dbReference type="Proteomes" id="UP000185744"/>
    </source>
</evidence>
<feature type="compositionally biased region" description="Basic and acidic residues" evidence="1">
    <location>
        <begin position="134"/>
        <end position="150"/>
    </location>
</feature>
<keyword evidence="3" id="KW-1185">Reference proteome</keyword>
<evidence type="ECO:0000313" key="2">
    <source>
        <dbReference type="EMBL" id="OKY78789.1"/>
    </source>
</evidence>
<name>A0A1Q6DWP7_METT1</name>
<dbReference type="AlphaFoldDB" id="A0A1Q6DWP7"/>
<sequence length="188" mass="22295">MTYEKTDKEKEYDRKNPVVSFRVPREEKEKLMDYLNEIEKAKKEWIGEVIEKNVDAFEEGKELGYRQGKKEGKEEGYKEGYKEGKKEIKIETREKGYKNGFKEAVQEANKKTPNDTIIEVSGYNLRGQLEDPSVEVKDLEDLPETERKEELDDSKEELIPTSVYQEPISVYQEINELENQEENKKHWY</sequence>
<dbReference type="InParanoid" id="A0A1Q6DWP7"/>